<dbReference type="InterPro" id="IPR006448">
    <property type="entry name" value="Phage_term_ssu_P27"/>
</dbReference>
<protein>
    <submittedName>
        <fullName evidence="1">p27 family phage terminase</fullName>
    </submittedName>
</protein>
<dbReference type="RefSeq" id="WP_056962971.1">
    <property type="nucleotide sequence ID" value="NZ_AZFC01000003.1"/>
</dbReference>
<dbReference type="AlphaFoldDB" id="A0A0R1R783"/>
<dbReference type="PATRIC" id="fig|1423805.4.peg.2171"/>
<proteinExistence type="predicted"/>
<sequence>MKKTDKDVNNGQLTRTPPAYLGRQAKVVWRRLVPFLEDNTPVKRIDSGLVEQYASQYEIYRNAYKHIRKNGEVQAIYKTLQDQTGKKIGQDFTGYKRNPMTQIYDSAVKNLTKLGAELGLSPKSRSDLLKLNLDDHKDERSISDRMKEFLGE</sequence>
<dbReference type="Pfam" id="PF05119">
    <property type="entry name" value="Terminase_4"/>
    <property type="match status" value="1"/>
</dbReference>
<dbReference type="NCBIfam" id="TIGR01558">
    <property type="entry name" value="sm_term_P27"/>
    <property type="match status" value="1"/>
</dbReference>
<evidence type="ECO:0000313" key="1">
    <source>
        <dbReference type="EMBL" id="KRL49989.1"/>
    </source>
</evidence>
<dbReference type="Proteomes" id="UP000051835">
    <property type="component" value="Unassembled WGS sequence"/>
</dbReference>
<accession>A0A0R1R783</accession>
<organism evidence="1 2">
    <name type="scientific">Levilactobacillus spicheri DSM 15429</name>
    <dbReference type="NCBI Taxonomy" id="1423805"/>
    <lineage>
        <taxon>Bacteria</taxon>
        <taxon>Bacillati</taxon>
        <taxon>Bacillota</taxon>
        <taxon>Bacilli</taxon>
        <taxon>Lactobacillales</taxon>
        <taxon>Lactobacillaceae</taxon>
        <taxon>Levilactobacillus</taxon>
    </lineage>
</organism>
<dbReference type="EMBL" id="AZFC01000003">
    <property type="protein sequence ID" value="KRL49989.1"/>
    <property type="molecule type" value="Genomic_DNA"/>
</dbReference>
<reference evidence="1 2" key="1">
    <citation type="journal article" date="2015" name="Genome Announc.">
        <title>Expanding the biotechnology potential of lactobacilli through comparative genomics of 213 strains and associated genera.</title>
        <authorList>
            <person name="Sun Z."/>
            <person name="Harris H.M."/>
            <person name="McCann A."/>
            <person name="Guo C."/>
            <person name="Argimon S."/>
            <person name="Zhang W."/>
            <person name="Yang X."/>
            <person name="Jeffery I.B."/>
            <person name="Cooney J.C."/>
            <person name="Kagawa T.F."/>
            <person name="Liu W."/>
            <person name="Song Y."/>
            <person name="Salvetti E."/>
            <person name="Wrobel A."/>
            <person name="Rasinkangas P."/>
            <person name="Parkhill J."/>
            <person name="Rea M.C."/>
            <person name="O'Sullivan O."/>
            <person name="Ritari J."/>
            <person name="Douillard F.P."/>
            <person name="Paul Ross R."/>
            <person name="Yang R."/>
            <person name="Briner A.E."/>
            <person name="Felis G.E."/>
            <person name="de Vos W.M."/>
            <person name="Barrangou R."/>
            <person name="Klaenhammer T.R."/>
            <person name="Caufield P.W."/>
            <person name="Cui Y."/>
            <person name="Zhang H."/>
            <person name="O'Toole P.W."/>
        </authorList>
    </citation>
    <scope>NUCLEOTIDE SEQUENCE [LARGE SCALE GENOMIC DNA]</scope>
    <source>
        <strain evidence="1 2">DSM 15429</strain>
    </source>
</reference>
<evidence type="ECO:0000313" key="2">
    <source>
        <dbReference type="Proteomes" id="UP000051835"/>
    </source>
</evidence>
<name>A0A0R1R783_9LACO</name>
<gene>
    <name evidence="1" type="ORF">FD37_GL002116</name>
</gene>
<comment type="caution">
    <text evidence="1">The sequence shown here is derived from an EMBL/GenBank/DDBJ whole genome shotgun (WGS) entry which is preliminary data.</text>
</comment>